<name>A0A1D2VE17_9ASCO</name>
<feature type="transmembrane region" description="Helical" evidence="8">
    <location>
        <begin position="100"/>
        <end position="120"/>
    </location>
</feature>
<dbReference type="OrthoDB" id="660759at2759"/>
<keyword evidence="2 8" id="KW-0813">Transport</keyword>
<feature type="transmembrane region" description="Helical" evidence="8">
    <location>
        <begin position="187"/>
        <end position="209"/>
    </location>
</feature>
<keyword evidence="5 8" id="KW-1133">Transmembrane helix</keyword>
<sequence length="233" mass="26746">MGVSDFMNKIVPGKSNEPNYSILRGDDASSSLPLPVPNNSSSDSNTFSQKFKRLNPFQNGSVRLPAVTDSQRLRREEREIDNSISDDPGLLNLSKWDRMLIFALFFAGSIICFLICFFLFPVLSLKPRKFATLWSLGSIFFVVSFIFLQGFKNYFTHLFSKERIYFTLFFFSSIFLTLVSSLYFKSIILSIIFCIVQLISVIWYTVSYFPMGKQTLRLASNVAYHQAESWINS</sequence>
<dbReference type="GO" id="GO:0016192">
    <property type="term" value="P:vesicle-mediated transport"/>
    <property type="evidence" value="ECO:0007669"/>
    <property type="project" value="InterPro"/>
</dbReference>
<evidence type="ECO:0000256" key="2">
    <source>
        <dbReference type="ARBA" id="ARBA00022448"/>
    </source>
</evidence>
<dbReference type="GO" id="GO:0000139">
    <property type="term" value="C:Golgi membrane"/>
    <property type="evidence" value="ECO:0007669"/>
    <property type="project" value="UniProtKB-SubCell"/>
</dbReference>
<protein>
    <recommendedName>
        <fullName evidence="8">Protein transport protein SFT2</fullName>
    </recommendedName>
</protein>
<evidence type="ECO:0000256" key="4">
    <source>
        <dbReference type="ARBA" id="ARBA00022927"/>
    </source>
</evidence>
<comment type="subcellular location">
    <subcellularLocation>
        <location evidence="8">Golgi apparatus membrane</location>
        <topology evidence="8">Multi-pass membrane protein</topology>
    </subcellularLocation>
    <subcellularLocation>
        <location evidence="1">Membrane</location>
        <topology evidence="1">Multi-pass membrane protein</topology>
    </subcellularLocation>
</comment>
<evidence type="ECO:0000256" key="7">
    <source>
        <dbReference type="ARBA" id="ARBA00025800"/>
    </source>
</evidence>
<keyword evidence="3 8" id="KW-0812">Transmembrane</keyword>
<keyword evidence="6 8" id="KW-0472">Membrane</keyword>
<comment type="function">
    <text evidence="8">Nonessential protein required for the fusion of transport vesicles derived from the endocytic pathway with the Golgi complex.</text>
</comment>
<evidence type="ECO:0000256" key="5">
    <source>
        <dbReference type="ARBA" id="ARBA00022989"/>
    </source>
</evidence>
<dbReference type="EMBL" id="KV454484">
    <property type="protein sequence ID" value="ODV59934.1"/>
    <property type="molecule type" value="Genomic_DNA"/>
</dbReference>
<dbReference type="STRING" id="1344418.A0A1D2VE17"/>
<feature type="transmembrane region" description="Helical" evidence="8">
    <location>
        <begin position="132"/>
        <end position="151"/>
    </location>
</feature>
<evidence type="ECO:0000256" key="8">
    <source>
        <dbReference type="RuleBase" id="RU363111"/>
    </source>
</evidence>
<keyword evidence="10" id="KW-1185">Reference proteome</keyword>
<dbReference type="Proteomes" id="UP000095038">
    <property type="component" value="Unassembled WGS sequence"/>
</dbReference>
<keyword evidence="4 8" id="KW-0653">Protein transport</keyword>
<evidence type="ECO:0000313" key="10">
    <source>
        <dbReference type="Proteomes" id="UP000095038"/>
    </source>
</evidence>
<dbReference type="GeneID" id="30967283"/>
<dbReference type="FunCoup" id="A0A1D2VE17">
    <property type="interactions" value="692"/>
</dbReference>
<accession>A0A1D2VE17</accession>
<reference evidence="10" key="1">
    <citation type="submission" date="2016-05" db="EMBL/GenBank/DDBJ databases">
        <title>Comparative genomics of biotechnologically important yeasts.</title>
        <authorList>
            <consortium name="DOE Joint Genome Institute"/>
            <person name="Riley R."/>
            <person name="Haridas S."/>
            <person name="Wolfe K.H."/>
            <person name="Lopes M.R."/>
            <person name="Hittinger C.T."/>
            <person name="Goker M."/>
            <person name="Salamov A."/>
            <person name="Wisecaver J."/>
            <person name="Long T.M."/>
            <person name="Aerts A.L."/>
            <person name="Barry K."/>
            <person name="Choi C."/>
            <person name="Clum A."/>
            <person name="Coughlan A.Y."/>
            <person name="Deshpande S."/>
            <person name="Douglass A.P."/>
            <person name="Hanson S.J."/>
            <person name="Klenk H.-P."/>
            <person name="Labutti K."/>
            <person name="Lapidus A."/>
            <person name="Lindquist E."/>
            <person name="Lipzen A."/>
            <person name="Meier-Kolthoff J.P."/>
            <person name="Ohm R.A."/>
            <person name="Otillar R.P."/>
            <person name="Pangilinan J."/>
            <person name="Peng Y."/>
            <person name="Rokas A."/>
            <person name="Rosa C.A."/>
            <person name="Scheuner C."/>
            <person name="Sibirny A.A."/>
            <person name="Slot J.C."/>
            <person name="Stielow J.B."/>
            <person name="Sun H."/>
            <person name="Kurtzman C.P."/>
            <person name="Blackwell M."/>
            <person name="Grigoriev I.V."/>
            <person name="Jeffries T.W."/>
        </authorList>
    </citation>
    <scope>NUCLEOTIDE SEQUENCE [LARGE SCALE GENOMIC DNA]</scope>
    <source>
        <strain evidence="10">DSM 1968</strain>
    </source>
</reference>
<dbReference type="GO" id="GO:0015031">
    <property type="term" value="P:protein transport"/>
    <property type="evidence" value="ECO:0007669"/>
    <property type="project" value="UniProtKB-KW"/>
</dbReference>
<proteinExistence type="inferred from homology"/>
<evidence type="ECO:0000256" key="1">
    <source>
        <dbReference type="ARBA" id="ARBA00004141"/>
    </source>
</evidence>
<gene>
    <name evidence="9" type="ORF">ASCRUDRAFT_76854</name>
</gene>
<dbReference type="InterPro" id="IPR007305">
    <property type="entry name" value="Vesicle_transpt_Got1/SFT2"/>
</dbReference>
<comment type="similarity">
    <text evidence="7 8">Belongs to the SFT2 family.</text>
</comment>
<evidence type="ECO:0000256" key="6">
    <source>
        <dbReference type="ARBA" id="ARBA00023136"/>
    </source>
</evidence>
<dbReference type="InParanoid" id="A0A1D2VE17"/>
<dbReference type="Pfam" id="PF04178">
    <property type="entry name" value="Got1"/>
    <property type="match status" value="1"/>
</dbReference>
<evidence type="ECO:0000313" key="9">
    <source>
        <dbReference type="EMBL" id="ODV59934.1"/>
    </source>
</evidence>
<organism evidence="9 10">
    <name type="scientific">Ascoidea rubescens DSM 1968</name>
    <dbReference type="NCBI Taxonomy" id="1344418"/>
    <lineage>
        <taxon>Eukaryota</taxon>
        <taxon>Fungi</taxon>
        <taxon>Dikarya</taxon>
        <taxon>Ascomycota</taxon>
        <taxon>Saccharomycotina</taxon>
        <taxon>Saccharomycetes</taxon>
        <taxon>Ascoideaceae</taxon>
        <taxon>Ascoidea</taxon>
    </lineage>
</organism>
<dbReference type="AlphaFoldDB" id="A0A1D2VE17"/>
<keyword evidence="8" id="KW-0333">Golgi apparatus</keyword>
<dbReference type="InterPro" id="IPR011691">
    <property type="entry name" value="Vesicle_transpt_SFT2"/>
</dbReference>
<evidence type="ECO:0000256" key="3">
    <source>
        <dbReference type="ARBA" id="ARBA00022692"/>
    </source>
</evidence>
<feature type="transmembrane region" description="Helical" evidence="8">
    <location>
        <begin position="163"/>
        <end position="181"/>
    </location>
</feature>
<dbReference type="PANTHER" id="PTHR23137">
    <property type="entry name" value="VESICLE TRANSPORT PROTEIN-RELATED"/>
    <property type="match status" value="1"/>
</dbReference>
<dbReference type="RefSeq" id="XP_020046241.1">
    <property type="nucleotide sequence ID" value="XM_020193647.1"/>
</dbReference>
<dbReference type="PANTHER" id="PTHR23137:SF36">
    <property type="entry name" value="VESICLE TRANSPORT PROTEIN SFT2C"/>
    <property type="match status" value="1"/>
</dbReference>